<dbReference type="RefSeq" id="WP_102628844.1">
    <property type="nucleotide sequence ID" value="NZ_PDOH01000014.1"/>
</dbReference>
<reference evidence="1 2" key="1">
    <citation type="submission" date="2018-01" db="EMBL/GenBank/DDBJ databases">
        <title>Halomonas endophytica sp. nov., isolated from storage liquid in the stems of Populus euphratica.</title>
        <authorList>
            <person name="Chen C."/>
        </authorList>
    </citation>
    <scope>NUCLEOTIDE SEQUENCE [LARGE SCALE GENOMIC DNA]</scope>
    <source>
        <strain evidence="1 2">DSM 26881</strain>
    </source>
</reference>
<evidence type="ECO:0000313" key="2">
    <source>
        <dbReference type="Proteomes" id="UP000235346"/>
    </source>
</evidence>
<dbReference type="Proteomes" id="UP000235346">
    <property type="component" value="Unassembled WGS sequence"/>
</dbReference>
<dbReference type="EMBL" id="PNRE01000070">
    <property type="protein sequence ID" value="PMR68291.1"/>
    <property type="molecule type" value="Genomic_DNA"/>
</dbReference>
<name>A0A2N7TJB8_9GAMM</name>
<proteinExistence type="predicted"/>
<organism evidence="1 2">
    <name type="scientific">Halomonas heilongjiangensis</name>
    <dbReference type="NCBI Taxonomy" id="1387883"/>
    <lineage>
        <taxon>Bacteria</taxon>
        <taxon>Pseudomonadati</taxon>
        <taxon>Pseudomonadota</taxon>
        <taxon>Gammaproteobacteria</taxon>
        <taxon>Oceanospirillales</taxon>
        <taxon>Halomonadaceae</taxon>
        <taxon>Halomonas</taxon>
    </lineage>
</organism>
<gene>
    <name evidence="1" type="ORF">C1H66_15800</name>
</gene>
<dbReference type="OrthoDB" id="5915616at2"/>
<keyword evidence="2" id="KW-1185">Reference proteome</keyword>
<evidence type="ECO:0000313" key="1">
    <source>
        <dbReference type="EMBL" id="PMR68291.1"/>
    </source>
</evidence>
<protein>
    <submittedName>
        <fullName evidence="1">Uncharacterized protein</fullName>
    </submittedName>
</protein>
<accession>A0A2N7TJB8</accession>
<comment type="caution">
    <text evidence="1">The sequence shown here is derived from an EMBL/GenBank/DDBJ whole genome shotgun (WGS) entry which is preliminary data.</text>
</comment>
<sequence length="259" mass="28230">MASEAQVTRAVRVWLGYALPELASGAGRERFYRQLGEIFIPATVQLMAPQGLQAYVPSVLPPSDHPRVPDEIALVFYPSRQCYQQASHASVAGRAYGALHGTVFSFQARQGRPASHSDFPAPFDGQPEQTGPVQLFDSGGNWQQGAVFSEVWLRREQGVAAFRQGVCEAMGTLRARPRQELLGVYFYLDDDLLVVWSHWQRQGQALQADTIGDLVWADSATAVAVPPSPFADYAGLPVGPGQAFNLQFALSPAASEGRR</sequence>
<dbReference type="AlphaFoldDB" id="A0A2N7TJB8"/>